<dbReference type="Proteomes" id="UP000236950">
    <property type="component" value="Unassembled WGS sequence"/>
</dbReference>
<feature type="domain" description="Transposase (putative) YhgA-like" evidence="1">
    <location>
        <begin position="8"/>
        <end position="205"/>
    </location>
</feature>
<dbReference type="InterPro" id="IPR006842">
    <property type="entry name" value="Transposase_31"/>
</dbReference>
<dbReference type="GO" id="GO:0006310">
    <property type="term" value="P:DNA recombination"/>
    <property type="evidence" value="ECO:0007669"/>
    <property type="project" value="TreeGrafter"/>
</dbReference>
<gene>
    <name evidence="2" type="ORF">AA81_01990</name>
</gene>
<accession>A0A2S5EJS3</accession>
<dbReference type="RefSeq" id="WP_103898024.1">
    <property type="nucleotide sequence ID" value="NZ_JALY01000045.1"/>
</dbReference>
<protein>
    <recommendedName>
        <fullName evidence="1">Transposase (putative) YhgA-like domain-containing protein</fullName>
    </recommendedName>
</protein>
<reference evidence="2 3" key="1">
    <citation type="submission" date="2014-01" db="EMBL/GenBank/DDBJ databases">
        <title>Comparative genomics of Petrotoga.</title>
        <authorList>
            <person name="Chow K."/>
            <person name="Charchuk R."/>
            <person name="Nesbo C.L."/>
        </authorList>
    </citation>
    <scope>NUCLEOTIDE SEQUENCE [LARGE SCALE GENOMIC DNA]</scope>
    <source>
        <strain evidence="2 3">DSM 16923</strain>
    </source>
</reference>
<dbReference type="GO" id="GO:1990238">
    <property type="term" value="F:double-stranded DNA endonuclease activity"/>
    <property type="evidence" value="ECO:0007669"/>
    <property type="project" value="TreeGrafter"/>
</dbReference>
<dbReference type="EMBL" id="JALY01000045">
    <property type="protein sequence ID" value="POZ93372.1"/>
    <property type="molecule type" value="Genomic_DNA"/>
</dbReference>
<dbReference type="InterPro" id="IPR051699">
    <property type="entry name" value="Rpn/YhgA-like_nuclease"/>
</dbReference>
<dbReference type="PANTHER" id="PTHR34611">
    <property type="match status" value="1"/>
</dbReference>
<organism evidence="2 3">
    <name type="scientific">Petrotoga halophila DSM 16923</name>
    <dbReference type="NCBI Taxonomy" id="1122953"/>
    <lineage>
        <taxon>Bacteria</taxon>
        <taxon>Thermotogati</taxon>
        <taxon>Thermotogota</taxon>
        <taxon>Thermotogae</taxon>
        <taxon>Petrotogales</taxon>
        <taxon>Petrotogaceae</taxon>
        <taxon>Petrotoga</taxon>
    </lineage>
</organism>
<dbReference type="PANTHER" id="PTHR34611:SF2">
    <property type="entry name" value="INACTIVE RECOMBINATION-PROMOTING NUCLEASE-LIKE PROTEIN RPNE-RELATED"/>
    <property type="match status" value="1"/>
</dbReference>
<evidence type="ECO:0000259" key="1">
    <source>
        <dbReference type="Pfam" id="PF04754"/>
    </source>
</evidence>
<dbReference type="Pfam" id="PF04754">
    <property type="entry name" value="Transposase_31"/>
    <property type="match status" value="1"/>
</dbReference>
<dbReference type="AlphaFoldDB" id="A0A2S5EJS3"/>
<keyword evidence="3" id="KW-1185">Reference proteome</keyword>
<proteinExistence type="predicted"/>
<comment type="caution">
    <text evidence="2">The sequence shown here is derived from an EMBL/GenBank/DDBJ whole genome shotgun (WGS) entry which is preliminary data.</text>
</comment>
<sequence length="330" mass="39406">MSNPIKNSIFKELFEDRSIFYDFLKAFLPKEIIQQIKETNLKREQTELINNDFSTKRSDILYKIEKENGEDVYIYLLLEHQSKVDQLMAFRMLAYKVRIWEQYVKNHKKESEHKGFKLPVILGIVFYDGEAKWTSARDVKDKITKIKNMEEYLIKADYELISLNNIKEETLINMKNALGIILLTDKPNIRVKSIEELLKIIREEIIPNLPKGEQEKFKKHRNAFIELFKKKTGYKEIERYKELEKMEVPSMFDTLEKIAKRDREEAKLEGKIEERGRFIEFIIKNLNKRFGNRLTEEIKGKIRKADEKTIDYIGDNLLEITIEELKELLK</sequence>
<name>A0A2S5EJS3_9BACT</name>
<evidence type="ECO:0000313" key="3">
    <source>
        <dbReference type="Proteomes" id="UP000236950"/>
    </source>
</evidence>
<evidence type="ECO:0000313" key="2">
    <source>
        <dbReference type="EMBL" id="POZ93372.1"/>
    </source>
</evidence>